<dbReference type="OrthoDB" id="9804442at2"/>
<dbReference type="EMBL" id="PHGZ01000007">
    <property type="protein sequence ID" value="PJG83464.1"/>
    <property type="molecule type" value="Genomic_DNA"/>
</dbReference>
<reference evidence="2 3" key="1">
    <citation type="submission" date="2017-11" db="EMBL/GenBank/DDBJ databases">
        <title>Reclassification of Bisgaard taxon 5 as Caviibacterium pharyngocola gen. nov., sp. nov.</title>
        <authorList>
            <person name="Christensen H."/>
        </authorList>
    </citation>
    <scope>NUCLEOTIDE SEQUENCE [LARGE SCALE GENOMIC DNA]</scope>
    <source>
        <strain evidence="2 3">7_3</strain>
    </source>
</reference>
<dbReference type="Pfam" id="PF12535">
    <property type="entry name" value="Nudix_N"/>
    <property type="match status" value="1"/>
</dbReference>
<dbReference type="PANTHER" id="PTHR43736">
    <property type="entry name" value="ADP-RIBOSE PYROPHOSPHATASE"/>
    <property type="match status" value="1"/>
</dbReference>
<organism evidence="2 3">
    <name type="scientific">Caviibacterium pharyngocola</name>
    <dbReference type="NCBI Taxonomy" id="28159"/>
    <lineage>
        <taxon>Bacteria</taxon>
        <taxon>Pseudomonadati</taxon>
        <taxon>Pseudomonadota</taxon>
        <taxon>Gammaproteobacteria</taxon>
        <taxon>Pasteurellales</taxon>
        <taxon>Pasteurellaceae</taxon>
        <taxon>Caviibacterium</taxon>
    </lineage>
</organism>
<dbReference type="Gene3D" id="3.90.79.10">
    <property type="entry name" value="Nucleoside Triphosphate Pyrophosphohydrolase"/>
    <property type="match status" value="1"/>
</dbReference>
<dbReference type="SUPFAM" id="SSF55811">
    <property type="entry name" value="Nudix"/>
    <property type="match status" value="1"/>
</dbReference>
<proteinExistence type="predicted"/>
<evidence type="ECO:0000313" key="3">
    <source>
        <dbReference type="Proteomes" id="UP000230282"/>
    </source>
</evidence>
<evidence type="ECO:0000259" key="1">
    <source>
        <dbReference type="PROSITE" id="PS51462"/>
    </source>
</evidence>
<evidence type="ECO:0000313" key="2">
    <source>
        <dbReference type="EMBL" id="PJG83464.1"/>
    </source>
</evidence>
<dbReference type="Proteomes" id="UP000230282">
    <property type="component" value="Unassembled WGS sequence"/>
</dbReference>
<name>A0A2M8RX65_9PAST</name>
<dbReference type="InterPro" id="IPR000086">
    <property type="entry name" value="NUDIX_hydrolase_dom"/>
</dbReference>
<dbReference type="GO" id="GO:0003824">
    <property type="term" value="F:catalytic activity"/>
    <property type="evidence" value="ECO:0007669"/>
    <property type="project" value="UniProtKB-ARBA"/>
</dbReference>
<dbReference type="AlphaFoldDB" id="A0A2M8RX65"/>
<accession>A0A2M8RX65</accession>
<comment type="caution">
    <text evidence="2">The sequence shown here is derived from an EMBL/GenBank/DDBJ whole genome shotgun (WGS) entry which is preliminary data.</text>
</comment>
<dbReference type="InterPro" id="IPR059176">
    <property type="entry name" value="UDP-X_N"/>
</dbReference>
<dbReference type="CDD" id="cd18889">
    <property type="entry name" value="NUDIX_ADPRase"/>
    <property type="match status" value="1"/>
</dbReference>
<dbReference type="PANTHER" id="PTHR43736:SF1">
    <property type="entry name" value="DIHYDRONEOPTERIN TRIPHOSPHATE DIPHOSPHATASE"/>
    <property type="match status" value="1"/>
</dbReference>
<feature type="domain" description="Nudix hydrolase" evidence="1">
    <location>
        <begin position="68"/>
        <end position="193"/>
    </location>
</feature>
<protein>
    <submittedName>
        <fullName evidence="2">ADP-ribose pyrophosphatase</fullName>
    </submittedName>
</protein>
<dbReference type="RefSeq" id="WP_100296155.1">
    <property type="nucleotide sequence ID" value="NZ_PHGZ01000007.1"/>
</dbReference>
<dbReference type="PROSITE" id="PS51462">
    <property type="entry name" value="NUDIX"/>
    <property type="match status" value="1"/>
</dbReference>
<dbReference type="InterPro" id="IPR015797">
    <property type="entry name" value="NUDIX_hydrolase-like_dom_sf"/>
</dbReference>
<dbReference type="Pfam" id="PF00293">
    <property type="entry name" value="NUDIX"/>
    <property type="match status" value="1"/>
</dbReference>
<keyword evidence="3" id="KW-1185">Reference proteome</keyword>
<sequence>MSNQEQWLDWAVELQSLAQAGLFYSKDPFDKERFQRVREIAAAILSERSDIPVEKVTALFCNETGFQTPKLDTRAAIFKQDRILLVQENDGRWSLPGGWVDVDLSIKENTVKEAKEEAGLDVQAEFVIAILDRDKHNLPKMAHKVCKTFVYCTALGGEFTENSETLASDYFPLNELPPLSTEKNTESQIRMCFDAHYAAATWETLFD</sequence>
<dbReference type="Gene3D" id="6.10.250.1120">
    <property type="match status" value="1"/>
</dbReference>
<gene>
    <name evidence="2" type="ORF">CVP04_03585</name>
</gene>